<protein>
    <submittedName>
        <fullName evidence="1">Uncharacterized protein</fullName>
    </submittedName>
</protein>
<organism evidence="1 2">
    <name type="scientific">Microvirga tunisiensis</name>
    <dbReference type="NCBI Taxonomy" id="2108360"/>
    <lineage>
        <taxon>Bacteria</taxon>
        <taxon>Pseudomonadati</taxon>
        <taxon>Pseudomonadota</taxon>
        <taxon>Alphaproteobacteria</taxon>
        <taxon>Hyphomicrobiales</taxon>
        <taxon>Methylobacteriaceae</taxon>
        <taxon>Microvirga</taxon>
    </lineage>
</organism>
<keyword evidence="2" id="KW-1185">Reference proteome</keyword>
<reference evidence="1 2" key="1">
    <citation type="journal article" date="2019" name="Syst. Appl. Microbiol.">
        <title>Microvirga tunisiensis sp. nov., a root nodule symbiotic bacterium isolated from Lupinus micranthus and L. luteus grown in Northern Tunisia.</title>
        <authorList>
            <person name="Msaddak A."/>
            <person name="Rejili M."/>
            <person name="Duran D."/>
            <person name="Mars M."/>
            <person name="Palacios J.M."/>
            <person name="Ruiz-Argueso T."/>
            <person name="Rey L."/>
            <person name="Imperial J."/>
        </authorList>
    </citation>
    <scope>NUCLEOTIDE SEQUENCE [LARGE SCALE GENOMIC DNA]</scope>
    <source>
        <strain evidence="1 2">Lmie10</strain>
    </source>
</reference>
<gene>
    <name evidence="1" type="ORF">FS320_36720</name>
</gene>
<evidence type="ECO:0000313" key="1">
    <source>
        <dbReference type="EMBL" id="MPR30418.1"/>
    </source>
</evidence>
<accession>A0A5N7MU55</accession>
<proteinExistence type="predicted"/>
<dbReference type="EMBL" id="VOSK01000365">
    <property type="protein sequence ID" value="MPR30418.1"/>
    <property type="molecule type" value="Genomic_DNA"/>
</dbReference>
<comment type="caution">
    <text evidence="1">The sequence shown here is derived from an EMBL/GenBank/DDBJ whole genome shotgun (WGS) entry which is preliminary data.</text>
</comment>
<dbReference type="RefSeq" id="WP_152717260.1">
    <property type="nucleotide sequence ID" value="NZ_VOSJ01000399.1"/>
</dbReference>
<name>A0A5N7MU55_9HYPH</name>
<evidence type="ECO:0000313" key="2">
    <source>
        <dbReference type="Proteomes" id="UP000403266"/>
    </source>
</evidence>
<dbReference type="Proteomes" id="UP000403266">
    <property type="component" value="Unassembled WGS sequence"/>
</dbReference>
<dbReference type="AlphaFoldDB" id="A0A5N7MU55"/>
<sequence>MMIAASGALESAPVLFAFRQMKHIHTDGLEFGETDVNPLPILTPLFRAERSGHCIVLGLKTFFNDQD</sequence>